<dbReference type="RefSeq" id="WP_050057611.1">
    <property type="nucleotide sequence ID" value="NZ_JACHEK010000001.1"/>
</dbReference>
<organism evidence="1 2">
    <name type="scientific">Silvibacterium bohemicum</name>
    <dbReference type="NCBI Taxonomy" id="1577686"/>
    <lineage>
        <taxon>Bacteria</taxon>
        <taxon>Pseudomonadati</taxon>
        <taxon>Acidobacteriota</taxon>
        <taxon>Terriglobia</taxon>
        <taxon>Terriglobales</taxon>
        <taxon>Acidobacteriaceae</taxon>
        <taxon>Silvibacterium</taxon>
    </lineage>
</organism>
<sequence>MGILSPARFMWNATRGHRLRPWRSEYIKWRIETYSGMKADEIKPSDVLRFVWKEKGNLLRFLKWTGEIEKAGIRD</sequence>
<comment type="caution">
    <text evidence="1">The sequence shown here is derived from an EMBL/GenBank/DDBJ whole genome shotgun (WGS) entry which is preliminary data.</text>
</comment>
<proteinExistence type="predicted"/>
<evidence type="ECO:0000313" key="1">
    <source>
        <dbReference type="EMBL" id="MBB6142370.1"/>
    </source>
</evidence>
<name>A0A841JML4_9BACT</name>
<dbReference type="Proteomes" id="UP000538666">
    <property type="component" value="Unassembled WGS sequence"/>
</dbReference>
<dbReference type="AlphaFoldDB" id="A0A841JML4"/>
<keyword evidence="2" id="KW-1185">Reference proteome</keyword>
<gene>
    <name evidence="1" type="ORF">HNQ77_000308</name>
</gene>
<accession>A0A841JML4</accession>
<evidence type="ECO:0000313" key="2">
    <source>
        <dbReference type="Proteomes" id="UP000538666"/>
    </source>
</evidence>
<protein>
    <submittedName>
        <fullName evidence="1">Uncharacterized protein</fullName>
    </submittedName>
</protein>
<reference evidence="1 2" key="1">
    <citation type="submission" date="2020-08" db="EMBL/GenBank/DDBJ databases">
        <title>Genomic Encyclopedia of Type Strains, Phase IV (KMG-IV): sequencing the most valuable type-strain genomes for metagenomic binning, comparative biology and taxonomic classification.</title>
        <authorList>
            <person name="Goeker M."/>
        </authorList>
    </citation>
    <scope>NUCLEOTIDE SEQUENCE [LARGE SCALE GENOMIC DNA]</scope>
    <source>
        <strain evidence="1 2">DSM 103733</strain>
    </source>
</reference>
<dbReference type="EMBL" id="JACHEK010000001">
    <property type="protein sequence ID" value="MBB6142370.1"/>
    <property type="molecule type" value="Genomic_DNA"/>
</dbReference>